<proteinExistence type="predicted"/>
<dbReference type="OrthoDB" id="9785907at2"/>
<evidence type="ECO:0000313" key="2">
    <source>
        <dbReference type="Proteomes" id="UP000192333"/>
    </source>
</evidence>
<evidence type="ECO:0000313" key="1">
    <source>
        <dbReference type="EMBL" id="SMD41581.1"/>
    </source>
</evidence>
<keyword evidence="2" id="KW-1185">Reference proteome</keyword>
<dbReference type="SUPFAM" id="SSF51658">
    <property type="entry name" value="Xylose isomerase-like"/>
    <property type="match status" value="1"/>
</dbReference>
<evidence type="ECO:0008006" key="3">
    <source>
        <dbReference type="Google" id="ProtNLM"/>
    </source>
</evidence>
<accession>A0A1W2GY91</accession>
<protein>
    <recommendedName>
        <fullName evidence="3">Xylose isomerase-like TIM barrel</fullName>
    </recommendedName>
</protein>
<gene>
    <name evidence="1" type="ORF">SAMN00777080_0106</name>
</gene>
<dbReference type="STRING" id="758820.SAMN00777080_0106"/>
<name>A0A1W2GY91_9BACT</name>
<reference evidence="2" key="1">
    <citation type="submission" date="2017-04" db="EMBL/GenBank/DDBJ databases">
        <authorList>
            <person name="Varghese N."/>
            <person name="Submissions S."/>
        </authorList>
    </citation>
    <scope>NUCLEOTIDE SEQUENCE [LARGE SCALE GENOMIC DNA]</scope>
    <source>
        <strain evidence="2">DSM 16537</strain>
    </source>
</reference>
<dbReference type="EMBL" id="LT838813">
    <property type="protein sequence ID" value="SMD41581.1"/>
    <property type="molecule type" value="Genomic_DNA"/>
</dbReference>
<dbReference type="RefSeq" id="WP_084118456.1">
    <property type="nucleotide sequence ID" value="NZ_LT838813.1"/>
</dbReference>
<organism evidence="1 2">
    <name type="scientific">Aquiflexum balticum DSM 16537</name>
    <dbReference type="NCBI Taxonomy" id="758820"/>
    <lineage>
        <taxon>Bacteria</taxon>
        <taxon>Pseudomonadati</taxon>
        <taxon>Bacteroidota</taxon>
        <taxon>Cytophagia</taxon>
        <taxon>Cytophagales</taxon>
        <taxon>Cyclobacteriaceae</taxon>
        <taxon>Aquiflexum</taxon>
    </lineage>
</organism>
<dbReference type="Gene3D" id="3.20.20.150">
    <property type="entry name" value="Divalent-metal-dependent TIM barrel enzymes"/>
    <property type="match status" value="1"/>
</dbReference>
<dbReference type="InterPro" id="IPR036237">
    <property type="entry name" value="Xyl_isomerase-like_sf"/>
</dbReference>
<dbReference type="AlphaFoldDB" id="A0A1W2GY91"/>
<dbReference type="NCBIfam" id="NF035939">
    <property type="entry name" value="TIM_EboE"/>
    <property type="match status" value="1"/>
</dbReference>
<dbReference type="Proteomes" id="UP000192333">
    <property type="component" value="Chromosome I"/>
</dbReference>
<sequence>MFTKGHHLTYCTNIHPGESWEETFENLKQYIPKIKKELSPNQSFGIGLRSSNDASLDLTKPENLADFKTWLRENDCYVFTFNGFPYGGFHRQVVKDEVHQPDWTTIERLAYTERLFDILADLLSDEIDGGISTSPLSYRHWHKTKSDLENAIKTSTIHLAKIAAKLYTIHQKTGKLLHLDIEPEPDGILENTKEVIDFYKNWLVPIGTEYLVKELGISGWEAEKCLKEHIRICYDVCHFAVVYEKPKDVFKAFEAEGIKVGKIQISAALKADIPKDKNERKEMEALISPFSESTYLHQVVAKGLKNELTSFRDLPEAMNTLESTDALEWRIHYHVPIFLSDYGKISSTQSDILDVLKYISRKKVCNHLEVETYTWEVLPEDINLDLGNSIIRELQWVIENSGNS</sequence>